<dbReference type="InterPro" id="IPR000182">
    <property type="entry name" value="GNAT_dom"/>
</dbReference>
<dbReference type="Gene3D" id="3.40.630.30">
    <property type="match status" value="1"/>
</dbReference>
<keyword evidence="3" id="KW-1185">Reference proteome</keyword>
<dbReference type="Pfam" id="PF13302">
    <property type="entry name" value="Acetyltransf_3"/>
    <property type="match status" value="1"/>
</dbReference>
<sequence length="182" mass="20759">MPPEPQLETKRLLLRRWDERDRAPFAALNADAEVMHYFPALRTSAESDESINAMERHFDKHGFGFWALEERETGRFLGFTGLIHVPYQAHFTPAVEIGWRLVRSAWGCGLATEAAHAALEFGYAHLDLDEIVSVTAAGNERSRAVMRRIGMTRDPADDFTHPHLDPDHRLQPCVLYRRARPA</sequence>
<gene>
    <name evidence="2" type="ORF">RIF23_01620</name>
</gene>
<feature type="domain" description="N-acetyltransferase" evidence="1">
    <location>
        <begin position="12"/>
        <end position="181"/>
    </location>
</feature>
<evidence type="ECO:0000313" key="3">
    <source>
        <dbReference type="Proteomes" id="UP001250214"/>
    </source>
</evidence>
<evidence type="ECO:0000313" key="2">
    <source>
        <dbReference type="EMBL" id="MDS1268987.1"/>
    </source>
</evidence>
<reference evidence="3" key="1">
    <citation type="submission" date="2023-07" db="EMBL/GenBank/DDBJ databases">
        <title>Novel species in the genus Lipingzhangella isolated from Sambhar Salt Lake.</title>
        <authorList>
            <person name="Jiya N."/>
            <person name="Kajale S."/>
            <person name="Sharma A."/>
        </authorList>
    </citation>
    <scope>NUCLEOTIDE SEQUENCE [LARGE SCALE GENOMIC DNA]</scope>
    <source>
        <strain evidence="3">LS1_29</strain>
    </source>
</reference>
<dbReference type="EMBL" id="JAVLVT010000001">
    <property type="protein sequence ID" value="MDS1268987.1"/>
    <property type="molecule type" value="Genomic_DNA"/>
</dbReference>
<organism evidence="2 3">
    <name type="scientific">Lipingzhangella rawalii</name>
    <dbReference type="NCBI Taxonomy" id="2055835"/>
    <lineage>
        <taxon>Bacteria</taxon>
        <taxon>Bacillati</taxon>
        <taxon>Actinomycetota</taxon>
        <taxon>Actinomycetes</taxon>
        <taxon>Streptosporangiales</taxon>
        <taxon>Nocardiopsidaceae</taxon>
        <taxon>Lipingzhangella</taxon>
    </lineage>
</organism>
<protein>
    <submittedName>
        <fullName evidence="2">GNAT family N-acetyltransferase</fullName>
    </submittedName>
</protein>
<dbReference type="InterPro" id="IPR051531">
    <property type="entry name" value="N-acetyltransferase"/>
</dbReference>
<accession>A0ABU2H111</accession>
<dbReference type="PROSITE" id="PS51186">
    <property type="entry name" value="GNAT"/>
    <property type="match status" value="1"/>
</dbReference>
<dbReference type="PANTHER" id="PTHR43792:SF1">
    <property type="entry name" value="N-ACETYLTRANSFERASE DOMAIN-CONTAINING PROTEIN"/>
    <property type="match status" value="1"/>
</dbReference>
<dbReference type="Proteomes" id="UP001250214">
    <property type="component" value="Unassembled WGS sequence"/>
</dbReference>
<proteinExistence type="predicted"/>
<dbReference type="SUPFAM" id="SSF55729">
    <property type="entry name" value="Acyl-CoA N-acyltransferases (Nat)"/>
    <property type="match status" value="1"/>
</dbReference>
<dbReference type="RefSeq" id="WP_310910500.1">
    <property type="nucleotide sequence ID" value="NZ_JAVLVT010000001.1"/>
</dbReference>
<comment type="caution">
    <text evidence="2">The sequence shown here is derived from an EMBL/GenBank/DDBJ whole genome shotgun (WGS) entry which is preliminary data.</text>
</comment>
<name>A0ABU2H111_9ACTN</name>
<dbReference type="PANTHER" id="PTHR43792">
    <property type="entry name" value="GNAT FAMILY, PUTATIVE (AFU_ORTHOLOGUE AFUA_3G00765)-RELATED-RELATED"/>
    <property type="match status" value="1"/>
</dbReference>
<evidence type="ECO:0000259" key="1">
    <source>
        <dbReference type="PROSITE" id="PS51186"/>
    </source>
</evidence>
<dbReference type="InterPro" id="IPR016181">
    <property type="entry name" value="Acyl_CoA_acyltransferase"/>
</dbReference>